<dbReference type="OrthoDB" id="60033at2759"/>
<sequence>MNSSITEVKQSGLETELQKLRGVEKLLLLEVACLKQEHLTTVQEMDSLNKRMQSAEMRQKQMVTFLAKLGFQSDVSKKLQDDFLEGMVNKLGLEPSTQGLLVVPEHARLEMAPSSLDYNACTFKGKDHVTFQMDDSFEATEYYVSFPEDINPEKFFSETKVPSGEDPGASDSPIFIFEGHNTSSGGIDMQSFPECVAQGKGFTDAATSAADFIMGDVEAWDVSLEIGGSSICYGLDLWASLDQNGSELEGVAGPSALWDPVLQTIDEGLQIDEFLSVDSTSHQSESQAGLLDEDSNKIEKP</sequence>
<reference evidence="2" key="2">
    <citation type="journal article" date="2022" name="Hortic Res">
        <title>The genome of Dioscorea zingiberensis sheds light on the biosynthesis, origin and evolution of the medicinally important diosgenin saponins.</title>
        <authorList>
            <person name="Li Y."/>
            <person name="Tan C."/>
            <person name="Li Z."/>
            <person name="Guo J."/>
            <person name="Li S."/>
            <person name="Chen X."/>
            <person name="Wang C."/>
            <person name="Dai X."/>
            <person name="Yang H."/>
            <person name="Song W."/>
            <person name="Hou L."/>
            <person name="Xu J."/>
            <person name="Tong Z."/>
            <person name="Xu A."/>
            <person name="Yuan X."/>
            <person name="Wang W."/>
            <person name="Yang Q."/>
            <person name="Chen L."/>
            <person name="Sun Z."/>
            <person name="Wang K."/>
            <person name="Pan B."/>
            <person name="Chen J."/>
            <person name="Bao Y."/>
            <person name="Liu F."/>
            <person name="Qi X."/>
            <person name="Gang D.R."/>
            <person name="Wen J."/>
            <person name="Li J."/>
        </authorList>
    </citation>
    <scope>NUCLEOTIDE SEQUENCE</scope>
    <source>
        <strain evidence="2">Dzin_1.0</strain>
    </source>
</reference>
<accession>A0A9D5CJ03</accession>
<feature type="compositionally biased region" description="Polar residues" evidence="1">
    <location>
        <begin position="278"/>
        <end position="287"/>
    </location>
</feature>
<dbReference type="AlphaFoldDB" id="A0A9D5CJ03"/>
<proteinExistence type="predicted"/>
<evidence type="ECO:0000256" key="1">
    <source>
        <dbReference type="SAM" id="MobiDB-lite"/>
    </source>
</evidence>
<comment type="caution">
    <text evidence="2">The sequence shown here is derived from an EMBL/GenBank/DDBJ whole genome shotgun (WGS) entry which is preliminary data.</text>
</comment>
<evidence type="ECO:0000313" key="3">
    <source>
        <dbReference type="Proteomes" id="UP001085076"/>
    </source>
</evidence>
<reference evidence="2" key="1">
    <citation type="submission" date="2021-03" db="EMBL/GenBank/DDBJ databases">
        <authorList>
            <person name="Li Z."/>
            <person name="Yang C."/>
        </authorList>
    </citation>
    <scope>NUCLEOTIDE SEQUENCE</scope>
    <source>
        <strain evidence="2">Dzin_1.0</strain>
        <tissue evidence="2">Leaf</tissue>
    </source>
</reference>
<dbReference type="EMBL" id="JAGGNH010000005">
    <property type="protein sequence ID" value="KAJ0973452.1"/>
    <property type="molecule type" value="Genomic_DNA"/>
</dbReference>
<name>A0A9D5CJ03_9LILI</name>
<organism evidence="2 3">
    <name type="scientific">Dioscorea zingiberensis</name>
    <dbReference type="NCBI Taxonomy" id="325984"/>
    <lineage>
        <taxon>Eukaryota</taxon>
        <taxon>Viridiplantae</taxon>
        <taxon>Streptophyta</taxon>
        <taxon>Embryophyta</taxon>
        <taxon>Tracheophyta</taxon>
        <taxon>Spermatophyta</taxon>
        <taxon>Magnoliopsida</taxon>
        <taxon>Liliopsida</taxon>
        <taxon>Dioscoreales</taxon>
        <taxon>Dioscoreaceae</taxon>
        <taxon>Dioscorea</taxon>
    </lineage>
</organism>
<dbReference type="Proteomes" id="UP001085076">
    <property type="component" value="Miscellaneous, Linkage group lg05"/>
</dbReference>
<protein>
    <submittedName>
        <fullName evidence="2">Uncharacterized protein</fullName>
    </submittedName>
</protein>
<keyword evidence="3" id="KW-1185">Reference proteome</keyword>
<feature type="region of interest" description="Disordered" evidence="1">
    <location>
        <begin position="278"/>
        <end position="301"/>
    </location>
</feature>
<gene>
    <name evidence="2" type="ORF">J5N97_021411</name>
</gene>
<evidence type="ECO:0000313" key="2">
    <source>
        <dbReference type="EMBL" id="KAJ0973452.1"/>
    </source>
</evidence>